<feature type="transmembrane region" description="Helical" evidence="2">
    <location>
        <begin position="291"/>
        <end position="312"/>
    </location>
</feature>
<gene>
    <name evidence="3" type="ORF">QT716_00405</name>
</gene>
<dbReference type="EMBL" id="JAUBDH010000001">
    <property type="protein sequence ID" value="MDW0108502.1"/>
    <property type="molecule type" value="Genomic_DNA"/>
</dbReference>
<evidence type="ECO:0000313" key="4">
    <source>
        <dbReference type="Proteomes" id="UP001280629"/>
    </source>
</evidence>
<dbReference type="NCBIfam" id="NF033912">
    <property type="entry name" value="msc"/>
    <property type="match status" value="1"/>
</dbReference>
<dbReference type="SUPFAM" id="SSF82861">
    <property type="entry name" value="Mechanosensitive channel protein MscS (YggB), transmembrane region"/>
    <property type="match status" value="1"/>
</dbReference>
<feature type="transmembrane region" description="Helical" evidence="2">
    <location>
        <begin position="192"/>
        <end position="217"/>
    </location>
</feature>
<evidence type="ECO:0000256" key="2">
    <source>
        <dbReference type="SAM" id="Phobius"/>
    </source>
</evidence>
<comment type="caution">
    <text evidence="3">The sequence shown here is derived from an EMBL/GenBank/DDBJ whole genome shotgun (WGS) entry which is preliminary data.</text>
</comment>
<feature type="transmembrane region" description="Helical" evidence="2">
    <location>
        <begin position="452"/>
        <end position="474"/>
    </location>
</feature>
<feature type="compositionally biased region" description="Polar residues" evidence="1">
    <location>
        <begin position="624"/>
        <end position="636"/>
    </location>
</feature>
<keyword evidence="2" id="KW-0812">Transmembrane</keyword>
<accession>A0ABU4FYM5</accession>
<feature type="compositionally biased region" description="Basic and acidic residues" evidence="1">
    <location>
        <begin position="608"/>
        <end position="623"/>
    </location>
</feature>
<evidence type="ECO:0000256" key="1">
    <source>
        <dbReference type="SAM" id="MobiDB-lite"/>
    </source>
</evidence>
<dbReference type="Proteomes" id="UP001280629">
    <property type="component" value="Unassembled WGS sequence"/>
</dbReference>
<dbReference type="PANTHER" id="PTHR30221">
    <property type="entry name" value="SMALL-CONDUCTANCE MECHANOSENSITIVE CHANNEL"/>
    <property type="match status" value="1"/>
</dbReference>
<feature type="transmembrane region" description="Helical" evidence="2">
    <location>
        <begin position="163"/>
        <end position="180"/>
    </location>
</feature>
<name>A0ABU4FYM5_9BACL</name>
<keyword evidence="4" id="KW-1185">Reference proteome</keyword>
<feature type="region of interest" description="Disordered" evidence="1">
    <location>
        <begin position="494"/>
        <end position="636"/>
    </location>
</feature>
<feature type="transmembrane region" description="Helical" evidence="2">
    <location>
        <begin position="344"/>
        <end position="365"/>
    </location>
</feature>
<feature type="transmembrane region" description="Helical" evidence="2">
    <location>
        <begin position="96"/>
        <end position="124"/>
    </location>
</feature>
<feature type="transmembrane region" description="Helical" evidence="2">
    <location>
        <begin position="63"/>
        <end position="84"/>
    </location>
</feature>
<keyword evidence="2" id="KW-0472">Membrane</keyword>
<evidence type="ECO:0000313" key="3">
    <source>
        <dbReference type="EMBL" id="MDW0108502.1"/>
    </source>
</evidence>
<dbReference type="PANTHER" id="PTHR30221:SF1">
    <property type="entry name" value="SMALL-CONDUCTANCE MECHANOSENSITIVE CHANNEL"/>
    <property type="match status" value="1"/>
</dbReference>
<dbReference type="InterPro" id="IPR008910">
    <property type="entry name" value="MSC_TM_helix"/>
</dbReference>
<dbReference type="InterPro" id="IPR045275">
    <property type="entry name" value="MscS_archaea/bacteria_type"/>
</dbReference>
<dbReference type="RefSeq" id="WP_317933689.1">
    <property type="nucleotide sequence ID" value="NZ_JAUBDH010000001.1"/>
</dbReference>
<feature type="transmembrane region" description="Helical" evidence="2">
    <location>
        <begin position="371"/>
        <end position="404"/>
    </location>
</feature>
<keyword evidence="2" id="KW-1133">Transmembrane helix</keyword>
<organism evidence="3 4">
    <name type="scientific">Sporosarcina aquimarina</name>
    <dbReference type="NCBI Taxonomy" id="114975"/>
    <lineage>
        <taxon>Bacteria</taxon>
        <taxon>Bacillati</taxon>
        <taxon>Bacillota</taxon>
        <taxon>Bacilli</taxon>
        <taxon>Bacillales</taxon>
        <taxon>Caryophanaceae</taxon>
        <taxon>Sporosarcina</taxon>
    </lineage>
</organism>
<dbReference type="InterPro" id="IPR011014">
    <property type="entry name" value="MscS_channel_TM-2"/>
</dbReference>
<dbReference type="Pfam" id="PF05552">
    <property type="entry name" value="MS_channel_1st_1"/>
    <property type="match status" value="4"/>
</dbReference>
<sequence>MFRDPYYSNLFSWLPDLLLGIIVLIIGFIIAKVAENLVVKAMKKGRMNERLNMQHQKWSADRIAGKIVFFGILLLTILIFFNMMNLNTISSPFLNVFAGLSGAVLGILKAGLILLLAWVLATVVRKLILSAGHKVNLHKYVSKVGGSAESVDKVQWISAAANVVFYLILLLFIPAVLNALGLNGVSGPFENLLTGFVAFIPKLVGAALIFAVGIIVARIVRMIVTKLLESIGTDKIADKLKVSSAMKGTSISKVIGTIVFVLILIPVTISALEVLDLDGISQPAIAMLNDIMVMLPKIVVAIALILVGVYIAKWVKGVVETLLANLGVDSLSNKMGVKSTNRSGSLTVSSVIGTIVQIVIILLFVVEALQIVQLAFMVTLATAIFAYLPMVLATVLILAVGFWLANLAEKFIGSVMQTKQGTPHILRYVAKYAILAFAFFMALSQLGIAPAIINAAFILILGGVALAFGLAFGLGGRDHASRYLSKMESSLQDADVSKEKWEEQKEEMKQDVNQVKKEAKDGMNETKADMQHEKEQMKRAADQAQASPVNPIDEVPGNPEESLRGPAHSDVNETPLTENFGGSEPASFTEESTDPGYNEVEPGEEYPFGEHDRRSRFNKEAHDQWNSQKPNNDSPQ</sequence>
<reference evidence="3 4" key="1">
    <citation type="submission" date="2023-06" db="EMBL/GenBank/DDBJ databases">
        <title>Sporosarcina sp. nov., isolated from Korean traditional fermented seafood 'Jeotgal'.</title>
        <authorList>
            <person name="Yang A.-I."/>
            <person name="Shin N.-R."/>
        </authorList>
    </citation>
    <scope>NUCLEOTIDE SEQUENCE [LARGE SCALE GENOMIC DNA]</scope>
    <source>
        <strain evidence="3 4">KCTC3840</strain>
    </source>
</reference>
<feature type="transmembrane region" description="Helical" evidence="2">
    <location>
        <begin position="251"/>
        <end position="271"/>
    </location>
</feature>
<feature type="transmembrane region" description="Helical" evidence="2">
    <location>
        <begin position="17"/>
        <end position="42"/>
    </location>
</feature>
<proteinExistence type="predicted"/>
<protein>
    <submittedName>
        <fullName evidence="3">Mechanosensitive ion channel</fullName>
    </submittedName>
</protein>
<feature type="transmembrane region" description="Helical" evidence="2">
    <location>
        <begin position="425"/>
        <end position="446"/>
    </location>
</feature>
<dbReference type="Gene3D" id="1.10.287.1260">
    <property type="match status" value="1"/>
</dbReference>
<feature type="compositionally biased region" description="Basic and acidic residues" evidence="1">
    <location>
        <begin position="495"/>
        <end position="541"/>
    </location>
</feature>